<proteinExistence type="predicted"/>
<gene>
    <name evidence="1" type="ORF">CCMP2556_LOCUS33543</name>
</gene>
<reference evidence="1 2" key="1">
    <citation type="submission" date="2024-02" db="EMBL/GenBank/DDBJ databases">
        <authorList>
            <person name="Chen Y."/>
            <person name="Shah S."/>
            <person name="Dougan E. K."/>
            <person name="Thang M."/>
            <person name="Chan C."/>
        </authorList>
    </citation>
    <scope>NUCLEOTIDE SEQUENCE [LARGE SCALE GENOMIC DNA]</scope>
</reference>
<sequence length="829" mass="91209">MMTDANKPGVEKVCCALTQNSWLSQPLTQIRAHEDLGIEDVKLLSPGNAFMVKGWNRSVCCLTVCYAAYQNPHLLQARSFSTIYGTAVNSELSTAVSTNRGVTLGSSVRRKPNAFNLVHQLEMMIRGGMSREQVLGSLEECGAAVNLLQRIPSEIKQVLTLLVQKYTQPRFLNHETLSANLLNGGFCSATGILAPWKQQLTNSPALLRILVVRLEKDWLAIAPKNRRPWNLKDVDSRFELRHGDADLTQLLEGSVPPADLQRVSIFSSHIQKYYAQGALDFKHINDRFQKGKEWCSDFLERKHQLIHVNSLVLAHSTIVSAQAEMGPDGLTILVVDATLWPTRQISIDEAIQLCASVSSGNTSSVAFFCMPQCMAAICASSNSAFTKSKALLGSICDIERSRVGELQNPDPERSLAPHWRVQQRGISATSGIIKHLLEGVSSNAQQPVLVCDLLPNRFSEWSLATWDLQSAFLMETNRELDLRFLGVYHSDNADELSAANEVLMGRLIADYWDGCDKAGPKTREASGFSEAFPTLQSLVVNEGEIKLPELLQQKYSQQAGLKEFLEKISADADMAAALRSYHAASNRSSPGKPVAAATTMTRTLASPEWTGDAPLNFRKPLNLDEVSMRVKICITSGNHLWLINKSGNGSVVEVPPGELFGFNVGQFQEVPLGSADPSDAHLGWVMNQDNSLVAMADTKEIKSLAEIMCDVAKHQGVTEIRIIDHSVQPKAGPDGRALAYRYNISPMGSVNAYRPKEVGSDVDRMSMRSVQLGATFNAKYSQLPKCQLCNLMWEVKVDASVPAVLKPIKPKFYLLGVITIKDGYAVKLK</sequence>
<accession>A0ABP0NXL6</accession>
<comment type="caution">
    <text evidence="1">The sequence shown here is derived from an EMBL/GenBank/DDBJ whole genome shotgun (WGS) entry which is preliminary data.</text>
</comment>
<evidence type="ECO:0000313" key="1">
    <source>
        <dbReference type="EMBL" id="CAK9068294.1"/>
    </source>
</evidence>
<dbReference type="Proteomes" id="UP001642484">
    <property type="component" value="Unassembled WGS sequence"/>
</dbReference>
<dbReference type="EMBL" id="CAXAMN010022317">
    <property type="protein sequence ID" value="CAK9068294.1"/>
    <property type="molecule type" value="Genomic_DNA"/>
</dbReference>
<name>A0ABP0NXL6_9DINO</name>
<keyword evidence="2" id="KW-1185">Reference proteome</keyword>
<organism evidence="1 2">
    <name type="scientific">Durusdinium trenchii</name>
    <dbReference type="NCBI Taxonomy" id="1381693"/>
    <lineage>
        <taxon>Eukaryota</taxon>
        <taxon>Sar</taxon>
        <taxon>Alveolata</taxon>
        <taxon>Dinophyceae</taxon>
        <taxon>Suessiales</taxon>
        <taxon>Symbiodiniaceae</taxon>
        <taxon>Durusdinium</taxon>
    </lineage>
</organism>
<protein>
    <submittedName>
        <fullName evidence="1">Uncharacterized protein</fullName>
    </submittedName>
</protein>
<evidence type="ECO:0000313" key="2">
    <source>
        <dbReference type="Proteomes" id="UP001642484"/>
    </source>
</evidence>